<dbReference type="InterPro" id="IPR031933">
    <property type="entry name" value="UPF0767"/>
</dbReference>
<dbReference type="PANTHER" id="PTHR28599">
    <property type="entry name" value="SMALL INTEGRAL MEMBRANE PROTEIN 12"/>
    <property type="match status" value="1"/>
</dbReference>
<keyword evidence="8" id="KW-1185">Reference proteome</keyword>
<evidence type="ECO:0000313" key="8">
    <source>
        <dbReference type="Proteomes" id="UP000050795"/>
    </source>
</evidence>
<keyword evidence="3 7" id="KW-0812">Transmembrane</keyword>
<feature type="region of interest" description="Disordered" evidence="6">
    <location>
        <begin position="43"/>
        <end position="95"/>
    </location>
</feature>
<name>A0AA85IX46_TRIRE</name>
<comment type="subcellular location">
    <subcellularLocation>
        <location evidence="1">Membrane</location>
        <topology evidence="1">Single-pass membrane protein</topology>
    </subcellularLocation>
</comment>
<dbReference type="GO" id="GO:0016020">
    <property type="term" value="C:membrane"/>
    <property type="evidence" value="ECO:0007669"/>
    <property type="project" value="UniProtKB-SubCell"/>
</dbReference>
<feature type="compositionally biased region" description="Polar residues" evidence="6">
    <location>
        <begin position="43"/>
        <end position="57"/>
    </location>
</feature>
<dbReference type="PANTHER" id="PTHR28599:SF1">
    <property type="entry name" value="SMALL INTEGRAL MEMBRANE PROTEIN 12"/>
    <property type="match status" value="1"/>
</dbReference>
<evidence type="ECO:0000256" key="4">
    <source>
        <dbReference type="ARBA" id="ARBA00022989"/>
    </source>
</evidence>
<evidence type="ECO:0000256" key="5">
    <source>
        <dbReference type="ARBA" id="ARBA00023136"/>
    </source>
</evidence>
<feature type="compositionally biased region" description="Polar residues" evidence="6">
    <location>
        <begin position="66"/>
        <end position="87"/>
    </location>
</feature>
<reference evidence="9" key="2">
    <citation type="submission" date="2023-11" db="UniProtKB">
        <authorList>
            <consortium name="WormBaseParasite"/>
        </authorList>
    </citation>
    <scope>IDENTIFICATION</scope>
</reference>
<proteinExistence type="inferred from homology"/>
<dbReference type="AlphaFoldDB" id="A0AA85IX46"/>
<dbReference type="Proteomes" id="UP000050795">
    <property type="component" value="Unassembled WGS sequence"/>
</dbReference>
<organism evidence="8 9">
    <name type="scientific">Trichobilharzia regenti</name>
    <name type="common">Nasal bird schistosome</name>
    <dbReference type="NCBI Taxonomy" id="157069"/>
    <lineage>
        <taxon>Eukaryota</taxon>
        <taxon>Metazoa</taxon>
        <taxon>Spiralia</taxon>
        <taxon>Lophotrochozoa</taxon>
        <taxon>Platyhelminthes</taxon>
        <taxon>Trematoda</taxon>
        <taxon>Digenea</taxon>
        <taxon>Strigeidida</taxon>
        <taxon>Schistosomatoidea</taxon>
        <taxon>Schistosomatidae</taxon>
        <taxon>Trichobilharzia</taxon>
    </lineage>
</organism>
<keyword evidence="4 7" id="KW-1133">Transmembrane helix</keyword>
<dbReference type="WBParaSite" id="TREG1_114010.1">
    <property type="protein sequence ID" value="TREG1_114010.1"/>
    <property type="gene ID" value="TREG1_114010"/>
</dbReference>
<evidence type="ECO:0000313" key="9">
    <source>
        <dbReference type="WBParaSite" id="TREG1_114010.1"/>
    </source>
</evidence>
<keyword evidence="5 7" id="KW-0472">Membrane</keyword>
<protein>
    <submittedName>
        <fullName evidence="9">Small integral membrane protein 12</fullName>
    </submittedName>
</protein>
<evidence type="ECO:0000256" key="6">
    <source>
        <dbReference type="SAM" id="MobiDB-lite"/>
    </source>
</evidence>
<evidence type="ECO:0000256" key="3">
    <source>
        <dbReference type="ARBA" id="ARBA00022692"/>
    </source>
</evidence>
<evidence type="ECO:0000256" key="1">
    <source>
        <dbReference type="ARBA" id="ARBA00004167"/>
    </source>
</evidence>
<reference evidence="8" key="1">
    <citation type="submission" date="2022-06" db="EMBL/GenBank/DDBJ databases">
        <authorList>
            <person name="Berger JAMES D."/>
            <person name="Berger JAMES D."/>
        </authorList>
    </citation>
    <scope>NUCLEOTIDE SEQUENCE [LARGE SCALE GENOMIC DNA]</scope>
</reference>
<evidence type="ECO:0000256" key="2">
    <source>
        <dbReference type="ARBA" id="ARBA00007304"/>
    </source>
</evidence>
<dbReference type="Pfam" id="PF15990">
    <property type="entry name" value="UPF0767"/>
    <property type="match status" value="1"/>
</dbReference>
<comment type="similarity">
    <text evidence="2">Belongs to the SMIM12 family.</text>
</comment>
<accession>A0AA85IX46</accession>
<sequence length="95" mass="10732">MFQMWPLILQFIRSNIAYVALPFAAVVGFVGYNAESWLRSPEAISSSRHNPKQTISEARTERQLARNLSSSEGPQSVSPDSELQYRSSPIFDKNK</sequence>
<evidence type="ECO:0000256" key="7">
    <source>
        <dbReference type="SAM" id="Phobius"/>
    </source>
</evidence>
<feature type="transmembrane region" description="Helical" evidence="7">
    <location>
        <begin position="12"/>
        <end position="32"/>
    </location>
</feature>